<dbReference type="InterPro" id="IPR001128">
    <property type="entry name" value="Cyt_P450"/>
</dbReference>
<evidence type="ECO:0000256" key="1">
    <source>
        <dbReference type="ARBA" id="ARBA00001971"/>
    </source>
</evidence>
<feature type="chain" id="PRO_5034894642" evidence="14">
    <location>
        <begin position="27"/>
        <end position="570"/>
    </location>
</feature>
<evidence type="ECO:0000256" key="3">
    <source>
        <dbReference type="ARBA" id="ARBA00005179"/>
    </source>
</evidence>
<dbReference type="PRINTS" id="PR00463">
    <property type="entry name" value="EP450I"/>
</dbReference>
<evidence type="ECO:0000256" key="4">
    <source>
        <dbReference type="ARBA" id="ARBA00010617"/>
    </source>
</evidence>
<dbReference type="SUPFAM" id="SSF48264">
    <property type="entry name" value="Cytochrome P450"/>
    <property type="match status" value="1"/>
</dbReference>
<dbReference type="PANTHER" id="PTHR46300">
    <property type="entry name" value="P450, PUTATIVE (EUROFUNG)-RELATED-RELATED"/>
    <property type="match status" value="1"/>
</dbReference>
<evidence type="ECO:0000256" key="11">
    <source>
        <dbReference type="ARBA" id="ARBA00023033"/>
    </source>
</evidence>
<dbReference type="PRINTS" id="PR00385">
    <property type="entry name" value="P450"/>
</dbReference>
<accession>A0A8E2AYB8</accession>
<reference evidence="15 16" key="1">
    <citation type="submission" date="2016-07" db="EMBL/GenBank/DDBJ databases">
        <title>Draft genome of the white-rot fungus Obba rivulosa 3A-2.</title>
        <authorList>
            <consortium name="DOE Joint Genome Institute"/>
            <person name="Miettinen O."/>
            <person name="Riley R."/>
            <person name="Acob R."/>
            <person name="Barry K."/>
            <person name="Cullen D."/>
            <person name="De Vries R."/>
            <person name="Hainaut M."/>
            <person name="Hatakka A."/>
            <person name="Henrissat B."/>
            <person name="Hilden K."/>
            <person name="Kuo R."/>
            <person name="Labutti K."/>
            <person name="Lipzen A."/>
            <person name="Makela M.R."/>
            <person name="Sandor L."/>
            <person name="Spatafora J.W."/>
            <person name="Grigoriev I.V."/>
            <person name="Hibbett D.S."/>
        </authorList>
    </citation>
    <scope>NUCLEOTIDE SEQUENCE [LARGE SCALE GENOMIC DNA]</scope>
    <source>
        <strain evidence="15 16">3A-2</strain>
    </source>
</reference>
<dbReference type="PANTHER" id="PTHR46300:SF2">
    <property type="entry name" value="CYTOCHROME P450 MONOOXYGENASE ALNH-RELATED"/>
    <property type="match status" value="1"/>
</dbReference>
<keyword evidence="9" id="KW-0560">Oxidoreductase</keyword>
<comment type="similarity">
    <text evidence="4">Belongs to the cytochrome P450 family.</text>
</comment>
<keyword evidence="16" id="KW-1185">Reference proteome</keyword>
<proteinExistence type="inferred from homology"/>
<keyword evidence="8" id="KW-1133">Transmembrane helix</keyword>
<feature type="binding site" description="axial binding residue" evidence="13">
    <location>
        <position position="477"/>
    </location>
    <ligand>
        <name>heme</name>
        <dbReference type="ChEBI" id="CHEBI:30413"/>
    </ligand>
    <ligandPart>
        <name>Fe</name>
        <dbReference type="ChEBI" id="CHEBI:18248"/>
    </ligandPart>
</feature>
<evidence type="ECO:0000256" key="7">
    <source>
        <dbReference type="ARBA" id="ARBA00022723"/>
    </source>
</evidence>
<evidence type="ECO:0000256" key="8">
    <source>
        <dbReference type="ARBA" id="ARBA00022989"/>
    </source>
</evidence>
<dbReference type="InterPro" id="IPR050364">
    <property type="entry name" value="Cytochrome_P450_fung"/>
</dbReference>
<dbReference type="GO" id="GO:0016020">
    <property type="term" value="C:membrane"/>
    <property type="evidence" value="ECO:0007669"/>
    <property type="project" value="UniProtKB-SubCell"/>
</dbReference>
<dbReference type="EMBL" id="KV722367">
    <property type="protein sequence ID" value="OCH92573.1"/>
    <property type="molecule type" value="Genomic_DNA"/>
</dbReference>
<keyword evidence="7 13" id="KW-0479">Metal-binding</keyword>
<dbReference type="InterPro" id="IPR002401">
    <property type="entry name" value="Cyt_P450_E_grp-I"/>
</dbReference>
<keyword evidence="6" id="KW-0812">Transmembrane</keyword>
<evidence type="ECO:0000313" key="16">
    <source>
        <dbReference type="Proteomes" id="UP000250043"/>
    </source>
</evidence>
<evidence type="ECO:0000256" key="10">
    <source>
        <dbReference type="ARBA" id="ARBA00023004"/>
    </source>
</evidence>
<dbReference type="GO" id="GO:0016705">
    <property type="term" value="F:oxidoreductase activity, acting on paired donors, with incorporation or reduction of molecular oxygen"/>
    <property type="evidence" value="ECO:0007669"/>
    <property type="project" value="InterPro"/>
</dbReference>
<keyword evidence="14" id="KW-0732">Signal</keyword>
<keyword evidence="10 13" id="KW-0408">Iron</keyword>
<keyword evidence="11" id="KW-0503">Monooxygenase</keyword>
<evidence type="ECO:0000256" key="9">
    <source>
        <dbReference type="ARBA" id="ARBA00023002"/>
    </source>
</evidence>
<name>A0A8E2AYB8_9APHY</name>
<dbReference type="GO" id="GO:0004497">
    <property type="term" value="F:monooxygenase activity"/>
    <property type="evidence" value="ECO:0007669"/>
    <property type="project" value="UniProtKB-KW"/>
</dbReference>
<keyword evidence="5 13" id="KW-0349">Heme</keyword>
<comment type="pathway">
    <text evidence="3">Secondary metabolite biosynthesis.</text>
</comment>
<dbReference type="GO" id="GO:0005506">
    <property type="term" value="F:iron ion binding"/>
    <property type="evidence" value="ECO:0007669"/>
    <property type="project" value="InterPro"/>
</dbReference>
<keyword evidence="12" id="KW-0472">Membrane</keyword>
<dbReference type="GO" id="GO:0020037">
    <property type="term" value="F:heme binding"/>
    <property type="evidence" value="ECO:0007669"/>
    <property type="project" value="InterPro"/>
</dbReference>
<comment type="cofactor">
    <cofactor evidence="1 13">
        <name>heme</name>
        <dbReference type="ChEBI" id="CHEBI:30413"/>
    </cofactor>
</comment>
<evidence type="ECO:0000256" key="5">
    <source>
        <dbReference type="ARBA" id="ARBA00022617"/>
    </source>
</evidence>
<feature type="signal peptide" evidence="14">
    <location>
        <begin position="1"/>
        <end position="26"/>
    </location>
</feature>
<evidence type="ECO:0000313" key="15">
    <source>
        <dbReference type="EMBL" id="OCH92573.1"/>
    </source>
</evidence>
<evidence type="ECO:0000256" key="13">
    <source>
        <dbReference type="PIRSR" id="PIRSR602401-1"/>
    </source>
</evidence>
<dbReference type="CDD" id="cd11065">
    <property type="entry name" value="CYP64-like"/>
    <property type="match status" value="1"/>
</dbReference>
<dbReference type="Pfam" id="PF00067">
    <property type="entry name" value="p450"/>
    <property type="match status" value="1"/>
</dbReference>
<dbReference type="AlphaFoldDB" id="A0A8E2AYB8"/>
<gene>
    <name evidence="15" type="ORF">OBBRIDRAFT_886180</name>
</gene>
<comment type="subcellular location">
    <subcellularLocation>
        <location evidence="2">Membrane</location>
    </subcellularLocation>
</comment>
<evidence type="ECO:0000256" key="14">
    <source>
        <dbReference type="SAM" id="SignalP"/>
    </source>
</evidence>
<dbReference type="InterPro" id="IPR036396">
    <property type="entry name" value="Cyt_P450_sf"/>
</dbReference>
<evidence type="ECO:0000256" key="12">
    <source>
        <dbReference type="ARBA" id="ARBA00023136"/>
    </source>
</evidence>
<organism evidence="15 16">
    <name type="scientific">Obba rivulosa</name>
    <dbReference type="NCBI Taxonomy" id="1052685"/>
    <lineage>
        <taxon>Eukaryota</taxon>
        <taxon>Fungi</taxon>
        <taxon>Dikarya</taxon>
        <taxon>Basidiomycota</taxon>
        <taxon>Agaricomycotina</taxon>
        <taxon>Agaricomycetes</taxon>
        <taxon>Polyporales</taxon>
        <taxon>Gelatoporiaceae</taxon>
        <taxon>Obba</taxon>
    </lineage>
</organism>
<dbReference type="Gene3D" id="1.10.630.10">
    <property type="entry name" value="Cytochrome P450"/>
    <property type="match status" value="1"/>
</dbReference>
<evidence type="ECO:0000256" key="6">
    <source>
        <dbReference type="ARBA" id="ARBA00022692"/>
    </source>
</evidence>
<sequence>MAFLSTTDAFLLIVALACVWIGRSRSASPALKLPPGPPGLPFLGNLLQVDPLRSYPQLLRWAQQYGDVFYLRLGLQDVIVLNTAKAADDLLTDRSKIYSGRVAPHVAQDILSDGQRVLFMPHAREWKIARRAMSAAAGPAAAKKIRPFQDMESRTAIYDLMCHSAKGDEGPRSSSTQASPGREVPEGHWFHLVRRFSTTVPMFVNYGKRISRIVDNPQMDMVYDVVGNVTRVAQPGNYLADVVPLLRKLPDWMAPWRVEARRMHEWEMSLFGGLLDEEKVALSEGTVRDTFLNTYLRARSAAGHAEAPGNGLAGDTWMRDKLLAYTAGSLLEAASDTTAAAVLTFVLALLNNPPVLQRAREEVDSIVGPDRMPTFDDEENLPYVVACIQETLRCHPPAITGVPHRADEDDEYKGYRIPKGATVIGNVWAIHMNPVRYPDPTKFIPDRHLGGPPLRRAGGPDLEGRAHYAFGFGRRFCGGKDVAEGSLFILCARLLWGVDFRAPTDPVTGKPRVPDFADEDGTWSTGFIAVPKLFDVQFAPRSEKYETIIRRSFEELQDEWRDMGLLPDER</sequence>
<dbReference type="Proteomes" id="UP000250043">
    <property type="component" value="Unassembled WGS sequence"/>
</dbReference>
<evidence type="ECO:0000256" key="2">
    <source>
        <dbReference type="ARBA" id="ARBA00004370"/>
    </source>
</evidence>
<dbReference type="OrthoDB" id="1470350at2759"/>
<protein>
    <submittedName>
        <fullName evidence="15">Cytochrome P450</fullName>
    </submittedName>
</protein>